<evidence type="ECO:0000256" key="3">
    <source>
        <dbReference type="ARBA" id="ARBA00022692"/>
    </source>
</evidence>
<dbReference type="InterPro" id="IPR027417">
    <property type="entry name" value="P-loop_NTPase"/>
</dbReference>
<keyword evidence="5" id="KW-0378">Hydrolase</keyword>
<dbReference type="Gene3D" id="3.40.50.300">
    <property type="entry name" value="P-loop containing nucleotide triphosphate hydrolases"/>
    <property type="match status" value="1"/>
</dbReference>
<dbReference type="AlphaFoldDB" id="S4MHT9"/>
<feature type="compositionally biased region" description="Low complexity" evidence="11">
    <location>
        <begin position="476"/>
        <end position="495"/>
    </location>
</feature>
<dbReference type="PANTHER" id="PTHR43603:SF1">
    <property type="entry name" value="ZINC-REGULATED GTPASE METALLOPROTEIN ACTIVATOR 1"/>
    <property type="match status" value="1"/>
</dbReference>
<evidence type="ECO:0000256" key="2">
    <source>
        <dbReference type="ARBA" id="ARBA00006434"/>
    </source>
</evidence>
<keyword evidence="7 12" id="KW-0472">Membrane</keyword>
<feature type="transmembrane region" description="Helical" evidence="12">
    <location>
        <begin position="12"/>
        <end position="34"/>
    </location>
</feature>
<dbReference type="Pfam" id="PF00474">
    <property type="entry name" value="SSF"/>
    <property type="match status" value="1"/>
</dbReference>
<dbReference type="CDD" id="cd11480">
    <property type="entry name" value="SLC5sbd_u4"/>
    <property type="match status" value="1"/>
</dbReference>
<dbReference type="GO" id="GO:0022857">
    <property type="term" value="F:transmembrane transporter activity"/>
    <property type="evidence" value="ECO:0007669"/>
    <property type="project" value="InterPro"/>
</dbReference>
<feature type="transmembrane region" description="Helical" evidence="12">
    <location>
        <begin position="84"/>
        <end position="102"/>
    </location>
</feature>
<comment type="catalytic activity">
    <reaction evidence="10">
        <text>GTP + H2O = GDP + phosphate + H(+)</text>
        <dbReference type="Rhea" id="RHEA:19669"/>
        <dbReference type="ChEBI" id="CHEBI:15377"/>
        <dbReference type="ChEBI" id="CHEBI:15378"/>
        <dbReference type="ChEBI" id="CHEBI:37565"/>
        <dbReference type="ChEBI" id="CHEBI:43474"/>
        <dbReference type="ChEBI" id="CHEBI:58189"/>
    </reaction>
    <physiologicalReaction direction="left-to-right" evidence="10">
        <dbReference type="Rhea" id="RHEA:19670"/>
    </physiologicalReaction>
</comment>
<evidence type="ECO:0000256" key="9">
    <source>
        <dbReference type="ARBA" id="ARBA00034320"/>
    </source>
</evidence>
<feature type="domain" description="CobW C-terminal" evidence="13">
    <location>
        <begin position="885"/>
        <end position="981"/>
    </location>
</feature>
<dbReference type="InterPro" id="IPR011629">
    <property type="entry name" value="CobW-like_C"/>
</dbReference>
<comment type="subcellular location">
    <subcellularLocation>
        <location evidence="1">Membrane</location>
        <topology evidence="1">Multi-pass membrane protein</topology>
    </subcellularLocation>
</comment>
<dbReference type="InterPro" id="IPR051927">
    <property type="entry name" value="Zn_Chap_cDPG_Synth"/>
</dbReference>
<keyword evidence="3 12" id="KW-0812">Transmembrane</keyword>
<comment type="similarity">
    <text evidence="9">Belongs to the SIMIBI class G3E GTPase family. ZNG1 subfamily.</text>
</comment>
<feature type="transmembrane region" description="Helical" evidence="12">
    <location>
        <begin position="166"/>
        <end position="184"/>
    </location>
</feature>
<evidence type="ECO:0000256" key="5">
    <source>
        <dbReference type="ARBA" id="ARBA00022801"/>
    </source>
</evidence>
<feature type="transmembrane region" description="Helical" evidence="12">
    <location>
        <begin position="196"/>
        <end position="214"/>
    </location>
</feature>
<evidence type="ECO:0000256" key="10">
    <source>
        <dbReference type="ARBA" id="ARBA00049117"/>
    </source>
</evidence>
<reference evidence="14 15" key="1">
    <citation type="submission" date="2013-02" db="EMBL/GenBank/DDBJ databases">
        <title>Draft Genome Sequence of Streptomyces afghaniensis, Which Produces Compounds of the Julimycin B-Complex.</title>
        <authorList>
            <person name="Gruening B.A."/>
            <person name="Praeg A."/>
            <person name="Erxleben A."/>
            <person name="Guenther S."/>
            <person name="Fiedler H.-P."/>
            <person name="Goodfellow M."/>
            <person name="Mueller M."/>
        </authorList>
    </citation>
    <scope>NUCLEOTIDE SEQUENCE [LARGE SCALE GENOMIC DNA]</scope>
    <source>
        <strain evidence="14 15">772</strain>
    </source>
</reference>
<dbReference type="InterPro" id="IPR001734">
    <property type="entry name" value="Na/solute_symporter"/>
</dbReference>
<dbReference type="SMART" id="SM00833">
    <property type="entry name" value="CobW_C"/>
    <property type="match status" value="1"/>
</dbReference>
<organism evidence="14 15">
    <name type="scientific">Streptomyces afghaniensis 772</name>
    <dbReference type="NCBI Taxonomy" id="1283301"/>
    <lineage>
        <taxon>Bacteria</taxon>
        <taxon>Bacillati</taxon>
        <taxon>Actinomycetota</taxon>
        <taxon>Actinomycetes</taxon>
        <taxon>Kitasatosporales</taxon>
        <taxon>Streptomycetaceae</taxon>
        <taxon>Streptomyces</taxon>
    </lineage>
</organism>
<accession>S4MHT9</accession>
<evidence type="ECO:0000256" key="6">
    <source>
        <dbReference type="ARBA" id="ARBA00022989"/>
    </source>
</evidence>
<dbReference type="InterPro" id="IPR038377">
    <property type="entry name" value="Na/Glc_symporter_sf"/>
</dbReference>
<evidence type="ECO:0000256" key="7">
    <source>
        <dbReference type="ARBA" id="ARBA00023136"/>
    </source>
</evidence>
<evidence type="ECO:0000259" key="13">
    <source>
        <dbReference type="SMART" id="SM00833"/>
    </source>
</evidence>
<dbReference type="Pfam" id="PF07683">
    <property type="entry name" value="CobW_C"/>
    <property type="match status" value="1"/>
</dbReference>
<dbReference type="Proteomes" id="UP000015001">
    <property type="component" value="Unassembled WGS sequence"/>
</dbReference>
<protein>
    <recommendedName>
        <fullName evidence="13">CobW C-terminal domain-containing protein</fullName>
    </recommendedName>
</protein>
<dbReference type="InterPro" id="IPR003495">
    <property type="entry name" value="CobW/HypB/UreG_nucleotide-bd"/>
</dbReference>
<dbReference type="Gene3D" id="3.30.1220.10">
    <property type="entry name" value="CobW-like, C-terminal domain"/>
    <property type="match status" value="1"/>
</dbReference>
<evidence type="ECO:0000313" key="15">
    <source>
        <dbReference type="Proteomes" id="UP000015001"/>
    </source>
</evidence>
<dbReference type="PATRIC" id="fig|1283301.3.peg.6813"/>
<feature type="region of interest" description="Disordered" evidence="11">
    <location>
        <begin position="510"/>
        <end position="541"/>
    </location>
</feature>
<gene>
    <name evidence="14" type="ORF">STAFG_6862</name>
</gene>
<feature type="compositionally biased region" description="Basic residues" evidence="11">
    <location>
        <begin position="510"/>
        <end position="520"/>
    </location>
</feature>
<dbReference type="PROSITE" id="PS50283">
    <property type="entry name" value="NA_SOLUT_SYMP_3"/>
    <property type="match status" value="1"/>
</dbReference>
<feature type="transmembrane region" description="Helical" evidence="12">
    <location>
        <begin position="288"/>
        <end position="313"/>
    </location>
</feature>
<comment type="caution">
    <text evidence="14">The sequence shown here is derived from an EMBL/GenBank/DDBJ whole genome shotgun (WGS) entry which is preliminary data.</text>
</comment>
<evidence type="ECO:0000256" key="12">
    <source>
        <dbReference type="SAM" id="Phobius"/>
    </source>
</evidence>
<feature type="transmembrane region" description="Helical" evidence="12">
    <location>
        <begin position="390"/>
        <end position="411"/>
    </location>
</feature>
<evidence type="ECO:0000256" key="8">
    <source>
        <dbReference type="ARBA" id="ARBA00023186"/>
    </source>
</evidence>
<evidence type="ECO:0000256" key="4">
    <source>
        <dbReference type="ARBA" id="ARBA00022741"/>
    </source>
</evidence>
<dbReference type="SUPFAM" id="SSF52540">
    <property type="entry name" value="P-loop containing nucleoside triphosphate hydrolases"/>
    <property type="match status" value="1"/>
</dbReference>
<feature type="transmembrane region" description="Helical" evidence="12">
    <location>
        <begin position="130"/>
        <end position="154"/>
    </location>
</feature>
<dbReference type="Pfam" id="PF02492">
    <property type="entry name" value="cobW"/>
    <property type="match status" value="1"/>
</dbReference>
<feature type="transmembrane region" description="Helical" evidence="12">
    <location>
        <begin position="55"/>
        <end position="78"/>
    </location>
</feature>
<comment type="similarity">
    <text evidence="2">Belongs to the sodium:solute symporter (SSF) (TC 2.A.21) family.</text>
</comment>
<dbReference type="HOGENOM" id="CLU_296638_0_0_11"/>
<keyword evidence="4" id="KW-0547">Nucleotide-binding</keyword>
<keyword evidence="15" id="KW-1185">Reference proteome</keyword>
<feature type="region of interest" description="Disordered" evidence="11">
    <location>
        <begin position="414"/>
        <end position="497"/>
    </location>
</feature>
<feature type="transmembrane region" description="Helical" evidence="12">
    <location>
        <begin position="340"/>
        <end position="369"/>
    </location>
</feature>
<sequence>MVTLAAIDDSSLQLTFVLFLTVVVITLFTALLTAPQRDEISEFYLGNRAMSPLRNGLAMCGDYLSAATLLGSTGLVALTGYDGLMYLGGTTVAWMMVLLLIAEPLHRTGKFTLGDTVALRLPRQQRPVRVALAVCILAIATLYLVAQLVGSVALLTQFTGVPSGTTRTLCVVVIGTFVILYASLGGMPGATVIQIIKAVMLIVGVLFTAGWVLYHFDWNPNALLERAAERSGTGLTFLEPGLRYGGTVSNKLDFLSLELAIVLGLAALPHVLMRLLAPRTSSVLRSSVVWAIGLVGAVCFGAGILGLGATALLGRDAIESTDRTGNASVLLLAHELGGSVLTALLTCLAYMTLLAVAVGLTLAAASSLAHDLYSEVIRKGRASETEELTVARLSGAVIGILGILLALVAWGRTPRRSRSSPSPSRRPRSCRRSSTPSSGGASRRREHCSASTAVWPAPSCSPGSPPSSPPPRPRSTPRSTSPGSRSRTPASSRSPWASCWAGSARCWTRARPRTAPHTRSSRCGCSWAPTTDAPDRDTGRRARAPRARIVNGIHFHVASSVPAHRGGVPWLSRSGRCPAATPVTAAPSGRPPRRRWSRSPSTASVTSYRRTWSRPTSAGCCAPRADTVSYERLPVTVLSGFLGAGKTTLLNHVLTNREGLRVAVIVNDMSEVNIDAALVRGGEAALSRTEERLVEMTNGCICCTLRDDLLEEVDRLAREGRFDHLLIESSGISEPMPVAATFAFARDDGATLDDVALLDTMVTVVDAANFLAELESGDDLAERGLAPYEDDERTVSDLLVDQVEFADVLVLNKLDLVDEETAARLRAALTRLNPLARLVPATHGRVDLRQVLGTRLFDLERAQQAPGWVRELNGDHVPETEEYGISSTVFRSELPFHPGRLWTFVTEELDAGTYGRILRSKGFFTLASRQRVTGLWSQAGSVARFEPSAARDTDTPHAQELVFIGTGLDAPALHSALTGCLMAPGEPVPADDPFPAWDTYGIDEACEHEHDVVVPAV</sequence>
<feature type="compositionally biased region" description="Pro residues" evidence="11">
    <location>
        <begin position="463"/>
        <end position="474"/>
    </location>
</feature>
<name>S4MHT9_9ACTN</name>
<dbReference type="GO" id="GO:0016787">
    <property type="term" value="F:hydrolase activity"/>
    <property type="evidence" value="ECO:0007669"/>
    <property type="project" value="UniProtKB-KW"/>
</dbReference>
<dbReference type="InterPro" id="IPR036627">
    <property type="entry name" value="CobW-likC_sf"/>
</dbReference>
<dbReference type="CDD" id="cd03112">
    <property type="entry name" value="CobW-like"/>
    <property type="match status" value="1"/>
</dbReference>
<keyword evidence="8" id="KW-0143">Chaperone</keyword>
<dbReference type="PANTHER" id="PTHR43603">
    <property type="entry name" value="COBW DOMAIN-CONTAINING PROTEIN DDB_G0274527"/>
    <property type="match status" value="1"/>
</dbReference>
<evidence type="ECO:0000313" key="14">
    <source>
        <dbReference type="EMBL" id="EPJ36111.1"/>
    </source>
</evidence>
<feature type="region of interest" description="Disordered" evidence="11">
    <location>
        <begin position="579"/>
        <end position="609"/>
    </location>
</feature>
<dbReference type="GO" id="GO:0016020">
    <property type="term" value="C:membrane"/>
    <property type="evidence" value="ECO:0007669"/>
    <property type="project" value="UniProtKB-SubCell"/>
</dbReference>
<evidence type="ECO:0000256" key="1">
    <source>
        <dbReference type="ARBA" id="ARBA00004141"/>
    </source>
</evidence>
<keyword evidence="6 12" id="KW-1133">Transmembrane helix</keyword>
<proteinExistence type="inferred from homology"/>
<dbReference type="GO" id="GO:0000166">
    <property type="term" value="F:nucleotide binding"/>
    <property type="evidence" value="ECO:0007669"/>
    <property type="project" value="UniProtKB-KW"/>
</dbReference>
<dbReference type="EMBL" id="AOPY01001582">
    <property type="protein sequence ID" value="EPJ36111.1"/>
    <property type="molecule type" value="Genomic_DNA"/>
</dbReference>
<evidence type="ECO:0000256" key="11">
    <source>
        <dbReference type="SAM" id="MobiDB-lite"/>
    </source>
</evidence>
<feature type="transmembrane region" description="Helical" evidence="12">
    <location>
        <begin position="254"/>
        <end position="276"/>
    </location>
</feature>
<dbReference type="Gene3D" id="1.20.1730.10">
    <property type="entry name" value="Sodium/glucose cotransporter"/>
    <property type="match status" value="1"/>
</dbReference>